<keyword evidence="3" id="KW-0812">Transmembrane</keyword>
<dbReference type="InterPro" id="IPR043130">
    <property type="entry name" value="CDP-OH_PTrfase_TM_dom"/>
</dbReference>
<reference evidence="4 5" key="1">
    <citation type="submission" date="2019-10" db="EMBL/GenBank/DDBJ databases">
        <title>Dictyobacter vulcani sp. nov., within the class Ktedonobacteria, isolated from soil of volcanic Mt. Zao.</title>
        <authorList>
            <person name="Zheng Y."/>
            <person name="Wang C.M."/>
            <person name="Sakai Y."/>
            <person name="Abe K."/>
            <person name="Yokota A."/>
            <person name="Yabe S."/>
        </authorList>
    </citation>
    <scope>NUCLEOTIDE SEQUENCE [LARGE SCALE GENOMIC DNA]</scope>
    <source>
        <strain evidence="4 5">W12</strain>
    </source>
</reference>
<accession>A0A5J4KVV3</accession>
<name>A0A5J4KVV3_9CHLR</name>
<keyword evidence="3" id="KW-0472">Membrane</keyword>
<dbReference type="Pfam" id="PF01066">
    <property type="entry name" value="CDP-OH_P_transf"/>
    <property type="match status" value="1"/>
</dbReference>
<feature type="transmembrane region" description="Helical" evidence="3">
    <location>
        <begin position="238"/>
        <end position="256"/>
    </location>
</feature>
<dbReference type="Gene3D" id="1.20.120.1760">
    <property type="match status" value="1"/>
</dbReference>
<dbReference type="RefSeq" id="WP_151758353.1">
    <property type="nucleotide sequence ID" value="NZ_BKZW01000002.1"/>
</dbReference>
<proteinExistence type="inferred from homology"/>
<evidence type="ECO:0000256" key="1">
    <source>
        <dbReference type="ARBA" id="ARBA00022679"/>
    </source>
</evidence>
<keyword evidence="3" id="KW-1133">Transmembrane helix</keyword>
<feature type="transmembrane region" description="Helical" evidence="3">
    <location>
        <begin position="55"/>
        <end position="76"/>
    </location>
</feature>
<evidence type="ECO:0000256" key="3">
    <source>
        <dbReference type="SAM" id="Phobius"/>
    </source>
</evidence>
<keyword evidence="1 2" id="KW-0808">Transferase</keyword>
<dbReference type="GO" id="GO:0016020">
    <property type="term" value="C:membrane"/>
    <property type="evidence" value="ECO:0007669"/>
    <property type="project" value="InterPro"/>
</dbReference>
<comment type="similarity">
    <text evidence="2">Belongs to the CDP-alcohol phosphatidyltransferase class-I family.</text>
</comment>
<feature type="transmembrane region" description="Helical" evidence="3">
    <location>
        <begin position="262"/>
        <end position="284"/>
    </location>
</feature>
<dbReference type="GO" id="GO:0008654">
    <property type="term" value="P:phospholipid biosynthetic process"/>
    <property type="evidence" value="ECO:0007669"/>
    <property type="project" value="InterPro"/>
</dbReference>
<gene>
    <name evidence="4" type="ORF">KDW_48120</name>
</gene>
<keyword evidence="5" id="KW-1185">Reference proteome</keyword>
<dbReference type="Proteomes" id="UP000326912">
    <property type="component" value="Unassembled WGS sequence"/>
</dbReference>
<feature type="transmembrane region" description="Helical" evidence="3">
    <location>
        <begin position="203"/>
        <end position="226"/>
    </location>
</feature>
<evidence type="ECO:0000256" key="2">
    <source>
        <dbReference type="RuleBase" id="RU003750"/>
    </source>
</evidence>
<dbReference type="GO" id="GO:0016780">
    <property type="term" value="F:phosphotransferase activity, for other substituted phosphate groups"/>
    <property type="evidence" value="ECO:0007669"/>
    <property type="project" value="InterPro"/>
</dbReference>
<dbReference type="AlphaFoldDB" id="A0A5J4KVV3"/>
<sequence length="304" mass="33512">MPENVEQAFVVDLLTTLRHGRFSLRAWGIFLQRSWLMACQTARDNPSLKRSWQRLTCLIILVAILILSGNSLWLGLNDTLRLLPGFVFCVFWQQCDLFWHLGLNRSIQSGKLFPQLGLANTLTWLRGLAVAYLLGTLSGGLAVPSTLALIIFLCGITTDILDGYVARQTNTQSKLGQIADAEADFCLSVCLIIILLQNGALPLWVGMVMLLRFLLPLLAALLSYLAFAQPLRFGSTRLGKYAGLAQCCYLLLLLAPPSFSTYMIFLHTPLLVITICLLITAPLAQVVANRQIFTSTPASSSPPE</sequence>
<evidence type="ECO:0000313" key="4">
    <source>
        <dbReference type="EMBL" id="GER90650.1"/>
    </source>
</evidence>
<protein>
    <recommendedName>
        <fullName evidence="6">CDP-alcohol phosphatidyltransferase</fullName>
    </recommendedName>
</protein>
<dbReference type="EMBL" id="BKZW01000002">
    <property type="protein sequence ID" value="GER90650.1"/>
    <property type="molecule type" value="Genomic_DNA"/>
</dbReference>
<dbReference type="PROSITE" id="PS00379">
    <property type="entry name" value="CDP_ALCOHOL_P_TRANSF"/>
    <property type="match status" value="1"/>
</dbReference>
<comment type="caution">
    <text evidence="4">The sequence shown here is derived from an EMBL/GenBank/DDBJ whole genome shotgun (WGS) entry which is preliminary data.</text>
</comment>
<organism evidence="4 5">
    <name type="scientific">Dictyobacter vulcani</name>
    <dbReference type="NCBI Taxonomy" id="2607529"/>
    <lineage>
        <taxon>Bacteria</taxon>
        <taxon>Bacillati</taxon>
        <taxon>Chloroflexota</taxon>
        <taxon>Ktedonobacteria</taxon>
        <taxon>Ktedonobacterales</taxon>
        <taxon>Dictyobacteraceae</taxon>
        <taxon>Dictyobacter</taxon>
    </lineage>
</organism>
<dbReference type="InterPro" id="IPR000462">
    <property type="entry name" value="CDP-OH_P_trans"/>
</dbReference>
<evidence type="ECO:0000313" key="5">
    <source>
        <dbReference type="Proteomes" id="UP000326912"/>
    </source>
</evidence>
<dbReference type="InterPro" id="IPR048254">
    <property type="entry name" value="CDP_ALCOHOL_P_TRANSF_CS"/>
</dbReference>
<evidence type="ECO:0008006" key="6">
    <source>
        <dbReference type="Google" id="ProtNLM"/>
    </source>
</evidence>